<dbReference type="AlphaFoldDB" id="A0A2T3ZME3"/>
<dbReference type="EMBL" id="KZ679256">
    <property type="protein sequence ID" value="PTB45977.1"/>
    <property type="molecule type" value="Genomic_DNA"/>
</dbReference>
<reference evidence="2 3" key="1">
    <citation type="submission" date="2016-07" db="EMBL/GenBank/DDBJ databases">
        <title>Multiple horizontal gene transfer events from other fungi enriched the ability of initially mycotrophic Trichoderma (Ascomycota) to feed on dead plant biomass.</title>
        <authorList>
            <consortium name="DOE Joint Genome Institute"/>
            <person name="Aerts A."/>
            <person name="Atanasova L."/>
            <person name="Chenthamara K."/>
            <person name="Zhang J."/>
            <person name="Grujic M."/>
            <person name="Henrissat B."/>
            <person name="Kuo A."/>
            <person name="Salamov A."/>
            <person name="Lipzen A."/>
            <person name="Labutti K."/>
            <person name="Barry K."/>
            <person name="Miao Y."/>
            <person name="Rahimi M.J."/>
            <person name="Shen Q."/>
            <person name="Grigoriev I.V."/>
            <person name="Kubicek C.P."/>
            <person name="Druzhinina I.S."/>
        </authorList>
    </citation>
    <scope>NUCLEOTIDE SEQUENCE [LARGE SCALE GENOMIC DNA]</scope>
    <source>
        <strain evidence="2 3">CBS 433.97</strain>
    </source>
</reference>
<feature type="region of interest" description="Disordered" evidence="1">
    <location>
        <begin position="1"/>
        <end position="32"/>
    </location>
</feature>
<evidence type="ECO:0000313" key="3">
    <source>
        <dbReference type="Proteomes" id="UP000240493"/>
    </source>
</evidence>
<gene>
    <name evidence="2" type="ORF">M441DRAFT_52783</name>
</gene>
<accession>A0A2T3ZME3</accession>
<evidence type="ECO:0000256" key="1">
    <source>
        <dbReference type="SAM" id="MobiDB-lite"/>
    </source>
</evidence>
<organism evidence="2 3">
    <name type="scientific">Trichoderma asperellum (strain ATCC 204424 / CBS 433.97 / NBRC 101777)</name>
    <dbReference type="NCBI Taxonomy" id="1042311"/>
    <lineage>
        <taxon>Eukaryota</taxon>
        <taxon>Fungi</taxon>
        <taxon>Dikarya</taxon>
        <taxon>Ascomycota</taxon>
        <taxon>Pezizomycotina</taxon>
        <taxon>Sordariomycetes</taxon>
        <taxon>Hypocreomycetidae</taxon>
        <taxon>Hypocreales</taxon>
        <taxon>Hypocreaceae</taxon>
        <taxon>Trichoderma</taxon>
    </lineage>
</organism>
<proteinExistence type="predicted"/>
<keyword evidence="3" id="KW-1185">Reference proteome</keyword>
<protein>
    <submittedName>
        <fullName evidence="2">Uncharacterized protein</fullName>
    </submittedName>
</protein>
<dbReference type="Proteomes" id="UP000240493">
    <property type="component" value="Unassembled WGS sequence"/>
</dbReference>
<evidence type="ECO:0000313" key="2">
    <source>
        <dbReference type="EMBL" id="PTB45977.1"/>
    </source>
</evidence>
<sequence length="164" mass="18523">MPECPPHPSPHRYSQAMPSNQPAPGAERKKFSFGKPTGVRVALKMGFWESDGQTRSEALQNVVEIRILVAPISLQDNCTAPERDEMKEDPAQRTYWLVCTEPAVQGCKQEKYLGTPLHTPSRLLQCHSAGLQPTRAEIWCKICKFYLSAKIHASRILLRVRRAK</sequence>
<name>A0A2T3ZME3_TRIA4</name>